<sequence length="561" mass="59188">MAGTSRNVDQTYKVPAFPQSMKFLEKALANKKKYEEAQARAERARAAAEEEDSGDEEEERRHEALVQGLQQAAEQMQLAVNLEGLREVEAVLAPLPPPQLSEQDDVDLDASYLGALTAARSALGLDDVLPELAASREDRLELFASGLRSGYVRATALQHGAAPAPLVQALLSTMTQSPDTETAGAAFVTLMALMGDEEAAKLGGSGAAANALLAVDSHFGLPAPAAGQALPACKLGCFPTDGQLMEALRADGYSPQPGGAGGRQQTAQQRQQLGAAPAADGQQQGEEGEGQQGPPQMQRIQTVKLILRTAAAVCRYCAKHPAAAAGALSREGLSDLLLAAVHLGLDPAANQLREEITEATAALLGAFDEVDWERKLPQLADRLAEMGPSHHSRYRLLCNLPTAAPRGLALQQFAGAVLLERLLPDGHKLAPSKSAINRRAATALDPAAVIAAQPWFSNGKGLVAGATSGVAVVPAGGYSIGTVELLLRLCHLLLWPHVLAYVAGEASAVSPPVLQRWHDFLGAVQKNVRSMQPEDQNVKMLATVYDVEYKNVAEGLEPMAV</sequence>
<comment type="caution">
    <text evidence="2">The sequence shown here is derived from an EMBL/GenBank/DDBJ whole genome shotgun (WGS) entry which is preliminary data.</text>
</comment>
<accession>A0A2P6U356</accession>
<name>A0A2P6U356_CHLSO</name>
<protein>
    <submittedName>
        <fullName evidence="2">FAM178A-like isoform X2</fullName>
    </submittedName>
</protein>
<evidence type="ECO:0000313" key="3">
    <source>
        <dbReference type="Proteomes" id="UP000239899"/>
    </source>
</evidence>
<feature type="region of interest" description="Disordered" evidence="1">
    <location>
        <begin position="250"/>
        <end position="296"/>
    </location>
</feature>
<dbReference type="EMBL" id="LHPG02000002">
    <property type="protein sequence ID" value="PRW60750.1"/>
    <property type="molecule type" value="Genomic_DNA"/>
</dbReference>
<feature type="compositionally biased region" description="Low complexity" evidence="1">
    <location>
        <begin position="263"/>
        <end position="285"/>
    </location>
</feature>
<feature type="compositionally biased region" description="Basic and acidic residues" evidence="1">
    <location>
        <begin position="34"/>
        <end position="48"/>
    </location>
</feature>
<dbReference type="AlphaFoldDB" id="A0A2P6U356"/>
<proteinExistence type="predicted"/>
<dbReference type="Proteomes" id="UP000239899">
    <property type="component" value="Unassembled WGS sequence"/>
</dbReference>
<evidence type="ECO:0000256" key="1">
    <source>
        <dbReference type="SAM" id="MobiDB-lite"/>
    </source>
</evidence>
<evidence type="ECO:0000313" key="2">
    <source>
        <dbReference type="EMBL" id="PRW60750.1"/>
    </source>
</evidence>
<dbReference type="OrthoDB" id="514825at2759"/>
<keyword evidence="3" id="KW-1185">Reference proteome</keyword>
<feature type="compositionally biased region" description="Acidic residues" evidence="1">
    <location>
        <begin position="49"/>
        <end position="58"/>
    </location>
</feature>
<gene>
    <name evidence="2" type="ORF">C2E21_0975</name>
</gene>
<organism evidence="2 3">
    <name type="scientific">Chlorella sorokiniana</name>
    <name type="common">Freshwater green alga</name>
    <dbReference type="NCBI Taxonomy" id="3076"/>
    <lineage>
        <taxon>Eukaryota</taxon>
        <taxon>Viridiplantae</taxon>
        <taxon>Chlorophyta</taxon>
        <taxon>core chlorophytes</taxon>
        <taxon>Trebouxiophyceae</taxon>
        <taxon>Chlorellales</taxon>
        <taxon>Chlorellaceae</taxon>
        <taxon>Chlorella clade</taxon>
        <taxon>Chlorella</taxon>
    </lineage>
</organism>
<feature type="region of interest" description="Disordered" evidence="1">
    <location>
        <begin position="34"/>
        <end position="63"/>
    </location>
</feature>
<reference evidence="2 3" key="1">
    <citation type="journal article" date="2018" name="Plant J.">
        <title>Genome sequences of Chlorella sorokiniana UTEX 1602 and Micractinium conductrix SAG 241.80: implications to maltose excretion by a green alga.</title>
        <authorList>
            <person name="Arriola M.B."/>
            <person name="Velmurugan N."/>
            <person name="Zhang Y."/>
            <person name="Plunkett M.H."/>
            <person name="Hondzo H."/>
            <person name="Barney B.M."/>
        </authorList>
    </citation>
    <scope>NUCLEOTIDE SEQUENCE [LARGE SCALE GENOMIC DNA]</scope>
    <source>
        <strain evidence="3">UTEX 1602</strain>
    </source>
</reference>